<dbReference type="OMA" id="RITMTAH"/>
<dbReference type="Gene3D" id="3.30.1390.10">
    <property type="match status" value="1"/>
</dbReference>
<organism evidence="3 4">
    <name type="scientific">Cyanidioschyzon merolae (strain NIES-3377 / 10D)</name>
    <name type="common">Unicellular red alga</name>
    <dbReference type="NCBI Taxonomy" id="280699"/>
    <lineage>
        <taxon>Eukaryota</taxon>
        <taxon>Rhodophyta</taxon>
        <taxon>Bangiophyceae</taxon>
        <taxon>Cyanidiales</taxon>
        <taxon>Cyanidiaceae</taxon>
        <taxon>Cyanidioschyzon</taxon>
    </lineage>
</organism>
<keyword evidence="4" id="KW-1185">Reference proteome</keyword>
<dbReference type="EMBL" id="AP006495">
    <property type="protein sequence ID" value="BAM80988.1"/>
    <property type="molecule type" value="Genomic_DNA"/>
</dbReference>
<dbReference type="Proteomes" id="UP000007014">
    <property type="component" value="Chromosome 13"/>
</dbReference>
<dbReference type="InterPro" id="IPR014719">
    <property type="entry name" value="Ribosomal_bL12_C/ClpS-like"/>
</dbReference>
<dbReference type="SUPFAM" id="SSF54736">
    <property type="entry name" value="ClpS-like"/>
    <property type="match status" value="1"/>
</dbReference>
<accession>M1VIM3</accession>
<dbReference type="GeneID" id="16995141"/>
<evidence type="ECO:0000259" key="2">
    <source>
        <dbReference type="Pfam" id="PF02617"/>
    </source>
</evidence>
<evidence type="ECO:0000313" key="4">
    <source>
        <dbReference type="Proteomes" id="UP000007014"/>
    </source>
</evidence>
<reference evidence="3 4" key="1">
    <citation type="journal article" date="2004" name="Nature">
        <title>Genome sequence of the ultrasmall unicellular red alga Cyanidioschyzon merolae 10D.</title>
        <authorList>
            <person name="Matsuzaki M."/>
            <person name="Misumi O."/>
            <person name="Shin-i T."/>
            <person name="Maruyama S."/>
            <person name="Takahara M."/>
            <person name="Miyagishima S."/>
            <person name="Mori T."/>
            <person name="Nishida K."/>
            <person name="Yagisawa F."/>
            <person name="Nishida K."/>
            <person name="Yoshida Y."/>
            <person name="Nishimura Y."/>
            <person name="Nakao S."/>
            <person name="Kobayashi T."/>
            <person name="Momoyama Y."/>
            <person name="Higashiyama T."/>
            <person name="Minoda A."/>
            <person name="Sano M."/>
            <person name="Nomoto H."/>
            <person name="Oishi K."/>
            <person name="Hayashi H."/>
            <person name="Ohta F."/>
            <person name="Nishizaka S."/>
            <person name="Haga S."/>
            <person name="Miura S."/>
            <person name="Morishita T."/>
            <person name="Kabeya Y."/>
            <person name="Terasawa K."/>
            <person name="Suzuki Y."/>
            <person name="Ishii Y."/>
            <person name="Asakawa S."/>
            <person name="Takano H."/>
            <person name="Ohta N."/>
            <person name="Kuroiwa H."/>
            <person name="Tanaka K."/>
            <person name="Shimizu N."/>
            <person name="Sugano S."/>
            <person name="Sato N."/>
            <person name="Nozaki H."/>
            <person name="Ogasawara N."/>
            <person name="Kohara Y."/>
            <person name="Kuroiwa T."/>
        </authorList>
    </citation>
    <scope>NUCLEOTIDE SEQUENCE [LARGE SCALE GENOMIC DNA]</scope>
    <source>
        <strain evidence="3 4">10D</strain>
    </source>
</reference>
<dbReference type="PANTHER" id="PTHR33473">
    <property type="entry name" value="ATP-DEPENDENT CLP PROTEASE ADAPTER PROTEIN CLPS1, CHLOROPLASTIC"/>
    <property type="match status" value="1"/>
</dbReference>
<sequence>MVSCVFFVSTFHPYSLNWQPRNAPLLRRETLTRRPTPVVVQRRANGAALPIRTEWSGWTRPESGVRRMPTNMPRGRSRKPSFSPTGGGATTLEREAVREKTTATKGVDPGKKYKLLLFNDEKNTRERVVEVLLKCIPGLSKLDAQSIMQKAHTTGMALVGVWVFELAEAYCDLLRSEGLVSDIEPAE</sequence>
<dbReference type="OrthoDB" id="2013930at2759"/>
<dbReference type="Pfam" id="PF02617">
    <property type="entry name" value="ClpS"/>
    <property type="match status" value="1"/>
</dbReference>
<dbReference type="PANTHER" id="PTHR33473:SF17">
    <property type="entry name" value="ATP-DEPENDENT CLP PROTEASE ADAPTER PROTEIN CLPS1, CHLOROPLASTIC"/>
    <property type="match status" value="1"/>
</dbReference>
<feature type="region of interest" description="Disordered" evidence="1">
    <location>
        <begin position="60"/>
        <end position="89"/>
    </location>
</feature>
<evidence type="ECO:0000256" key="1">
    <source>
        <dbReference type="SAM" id="MobiDB-lite"/>
    </source>
</evidence>
<dbReference type="InterPro" id="IPR022935">
    <property type="entry name" value="ClpS"/>
</dbReference>
<dbReference type="STRING" id="280699.M1VIM3"/>
<dbReference type="GO" id="GO:0030163">
    <property type="term" value="P:protein catabolic process"/>
    <property type="evidence" value="ECO:0007669"/>
    <property type="project" value="InterPro"/>
</dbReference>
<dbReference type="eggNOG" id="ENOG502RY43">
    <property type="taxonomic scope" value="Eukaryota"/>
</dbReference>
<dbReference type="RefSeq" id="XP_005537024.1">
    <property type="nucleotide sequence ID" value="XM_005536967.1"/>
</dbReference>
<proteinExistence type="predicted"/>
<reference evidence="3 4" key="2">
    <citation type="journal article" date="2007" name="BMC Biol.">
        <title>A 100%-complete sequence reveals unusually simple genomic features in the hot-spring red alga Cyanidioschyzon merolae.</title>
        <authorList>
            <person name="Nozaki H."/>
            <person name="Takano H."/>
            <person name="Misumi O."/>
            <person name="Terasawa K."/>
            <person name="Matsuzaki M."/>
            <person name="Maruyama S."/>
            <person name="Nishida K."/>
            <person name="Yagisawa F."/>
            <person name="Yoshida Y."/>
            <person name="Fujiwara T."/>
            <person name="Takio S."/>
            <person name="Tamura K."/>
            <person name="Chung S.J."/>
            <person name="Nakamura S."/>
            <person name="Kuroiwa H."/>
            <person name="Tanaka K."/>
            <person name="Sato N."/>
            <person name="Kuroiwa T."/>
        </authorList>
    </citation>
    <scope>NUCLEOTIDE SEQUENCE [LARGE SCALE GENOMIC DNA]</scope>
    <source>
        <strain evidence="3 4">10D</strain>
    </source>
</reference>
<name>M1VIM3_CYAM1</name>
<feature type="domain" description="Adaptor protein ClpS core" evidence="2">
    <location>
        <begin position="111"/>
        <end position="176"/>
    </location>
</feature>
<dbReference type="AlphaFoldDB" id="M1VIM3"/>
<dbReference type="GO" id="GO:0006508">
    <property type="term" value="P:proteolysis"/>
    <property type="evidence" value="ECO:0007669"/>
    <property type="project" value="InterPro"/>
</dbReference>
<gene>
    <name evidence="3" type="ORF">CYME_CMM121C</name>
</gene>
<evidence type="ECO:0000313" key="3">
    <source>
        <dbReference type="EMBL" id="BAM80988.1"/>
    </source>
</evidence>
<protein>
    <recommendedName>
        <fullName evidence="2">Adaptor protein ClpS core domain-containing protein</fullName>
    </recommendedName>
</protein>
<dbReference type="KEGG" id="cme:CYME_CMM121C"/>
<dbReference type="InterPro" id="IPR003769">
    <property type="entry name" value="ClpS_core"/>
</dbReference>
<dbReference type="HOGENOM" id="CLU_1449649_0_0_1"/>
<dbReference type="Gramene" id="CMM121CT">
    <property type="protein sequence ID" value="CMM121CT"/>
    <property type="gene ID" value="CMM121C"/>
</dbReference>